<dbReference type="PANTHER" id="PTHR42678">
    <property type="entry name" value="AMIDASE"/>
    <property type="match status" value="1"/>
</dbReference>
<feature type="domain" description="Amidase" evidence="1">
    <location>
        <begin position="64"/>
        <end position="506"/>
    </location>
</feature>
<dbReference type="SUPFAM" id="SSF75304">
    <property type="entry name" value="Amidase signature (AS) enzymes"/>
    <property type="match status" value="1"/>
</dbReference>
<dbReference type="InterPro" id="IPR023631">
    <property type="entry name" value="Amidase_dom"/>
</dbReference>
<dbReference type="KEGG" id="gba:J421_6365"/>
<evidence type="ECO:0000259" key="1">
    <source>
        <dbReference type="Pfam" id="PF01425"/>
    </source>
</evidence>
<accession>W0RUA3</accession>
<dbReference type="eggNOG" id="COG0154">
    <property type="taxonomic scope" value="Bacteria"/>
</dbReference>
<gene>
    <name evidence="2" type="ORF">J421_6365</name>
</gene>
<dbReference type="HOGENOM" id="CLU_009600_14_1_0"/>
<dbReference type="Proteomes" id="UP000019151">
    <property type="component" value="Plasmid 2"/>
</dbReference>
<name>W0RUA3_9BACT</name>
<keyword evidence="2" id="KW-0614">Plasmid</keyword>
<evidence type="ECO:0000313" key="3">
    <source>
        <dbReference type="Proteomes" id="UP000019151"/>
    </source>
</evidence>
<organism evidence="2 3">
    <name type="scientific">Gemmatirosa kalamazoonensis</name>
    <dbReference type="NCBI Taxonomy" id="861299"/>
    <lineage>
        <taxon>Bacteria</taxon>
        <taxon>Pseudomonadati</taxon>
        <taxon>Gemmatimonadota</taxon>
        <taxon>Gemmatimonadia</taxon>
        <taxon>Gemmatimonadales</taxon>
        <taxon>Gemmatimonadaceae</taxon>
        <taxon>Gemmatirosa</taxon>
    </lineage>
</organism>
<dbReference type="PANTHER" id="PTHR42678:SF34">
    <property type="entry name" value="OS04G0183300 PROTEIN"/>
    <property type="match status" value="1"/>
</dbReference>
<dbReference type="Gene3D" id="3.90.1300.10">
    <property type="entry name" value="Amidase signature (AS) domain"/>
    <property type="match status" value="1"/>
</dbReference>
<keyword evidence="3" id="KW-1185">Reference proteome</keyword>
<protein>
    <submittedName>
        <fullName evidence="2">Amidase</fullName>
    </submittedName>
</protein>
<evidence type="ECO:0000313" key="2">
    <source>
        <dbReference type="EMBL" id="AHG93900.1"/>
    </source>
</evidence>
<geneLocation type="plasmid" evidence="2 3">
    <name>2</name>
</geneLocation>
<dbReference type="Pfam" id="PF01425">
    <property type="entry name" value="Amidase"/>
    <property type="match status" value="1"/>
</dbReference>
<reference evidence="2 3" key="1">
    <citation type="journal article" date="2014" name="Genome Announc.">
        <title>Genome Sequence and Methylome of Soil Bacterium Gemmatirosa kalamazoonensis KBS708T, a Member of the Rarely Cultivated Gemmatimonadetes Phylum.</title>
        <authorList>
            <person name="Debruyn J.M."/>
            <person name="Radosevich M."/>
            <person name="Wommack K.E."/>
            <person name="Polson S.W."/>
            <person name="Hauser L.J."/>
            <person name="Fawaz M.N."/>
            <person name="Korlach J."/>
            <person name="Tsai Y.C."/>
        </authorList>
    </citation>
    <scope>NUCLEOTIDE SEQUENCE [LARGE SCALE GENOMIC DNA]</scope>
    <source>
        <strain evidence="2 3">KBS708</strain>
        <plasmid evidence="3">Plasmid 2</plasmid>
    </source>
</reference>
<dbReference type="InParanoid" id="W0RUA3"/>
<sequence>MSIGIETDGNHGNAMEMMRPHALVALLLAPSAVLAQRPAFRVEETTIADVHAAMRAHRLTCRALVQAYLDRIAAYDKKGPAINALVTVNPAALSVADSLDRRFAREGLTGPLHCVPMIVKDNFETADLQTTAGSLALQGWRPPQDATMVARIRAAGAIVLAKSNMAEWAFTPYETVSSILPGYTKNPYALDRVTAGSSGGTAAAVAASLGEVGLGTDTGNSIRGPSSFQALVGIRSTMGLTSRAGVVPLSAVADIAGPMARTVADAVAVFDVVAGADPADSVTVGARRERDYRAFLTPGGLKGARIGVLRQAYERPSADSAVLRVFAHALDELRAAGAVVVDPARVDSLDAILRRSGGCNRFKYDLERYLAARAPNAPVKTVDDVLRSRRFHPTVELRLRNAQGATEPPETSAGCRSYEGARAELRTAVLAMMDSLKLDALVYPTWSNPPRLIGDLNTPAGDNSQIFSPMTGFPAVTVPMGWTPNATGAGALPAGMTFFGRPWTEGPLFRLVYGYEQATHHRRPPASAPGLGAR</sequence>
<dbReference type="AlphaFoldDB" id="W0RUA3"/>
<dbReference type="PATRIC" id="fig|861299.3.peg.6438"/>
<dbReference type="EMBL" id="CP007130">
    <property type="protein sequence ID" value="AHG93900.1"/>
    <property type="molecule type" value="Genomic_DNA"/>
</dbReference>
<proteinExistence type="predicted"/>
<dbReference type="InterPro" id="IPR036928">
    <property type="entry name" value="AS_sf"/>
</dbReference>